<dbReference type="InterPro" id="IPR002731">
    <property type="entry name" value="ATPase_BadF"/>
</dbReference>
<dbReference type="RefSeq" id="WP_166984775.1">
    <property type="nucleotide sequence ID" value="NZ_CP061169.1"/>
</dbReference>
<protein>
    <recommendedName>
        <fullName evidence="1">ATPase BadF/BadG/BcrA/BcrD type domain-containing protein</fullName>
    </recommendedName>
</protein>
<dbReference type="Proteomes" id="UP000662814">
    <property type="component" value="Chromosome"/>
</dbReference>
<dbReference type="Gene3D" id="3.30.420.40">
    <property type="match status" value="2"/>
</dbReference>
<dbReference type="InterPro" id="IPR052519">
    <property type="entry name" value="Euk-type_GlcNAc_Kinase"/>
</dbReference>
<evidence type="ECO:0000313" key="3">
    <source>
        <dbReference type="Proteomes" id="UP000662814"/>
    </source>
</evidence>
<name>A0ABX6YKZ9_9MICO</name>
<gene>
    <name evidence="2" type="ORF">HCR76_03140</name>
</gene>
<accession>A0ABX6YKZ9</accession>
<dbReference type="PANTHER" id="PTHR43190">
    <property type="entry name" value="N-ACETYL-D-GLUCOSAMINE KINASE"/>
    <property type="match status" value="1"/>
</dbReference>
<dbReference type="EMBL" id="CP061169">
    <property type="protein sequence ID" value="QPZ39091.1"/>
    <property type="molecule type" value="Genomic_DNA"/>
</dbReference>
<evidence type="ECO:0000259" key="1">
    <source>
        <dbReference type="Pfam" id="PF01869"/>
    </source>
</evidence>
<dbReference type="PANTHER" id="PTHR43190:SF3">
    <property type="entry name" value="N-ACETYL-D-GLUCOSAMINE KINASE"/>
    <property type="match status" value="1"/>
</dbReference>
<keyword evidence="3" id="KW-1185">Reference proteome</keyword>
<dbReference type="SUPFAM" id="SSF53067">
    <property type="entry name" value="Actin-like ATPase domain"/>
    <property type="match status" value="2"/>
</dbReference>
<feature type="domain" description="ATPase BadF/BadG/BcrA/BcrD type" evidence="1">
    <location>
        <begin position="4"/>
        <end position="300"/>
    </location>
</feature>
<dbReference type="InterPro" id="IPR043129">
    <property type="entry name" value="ATPase_NBD"/>
</dbReference>
<dbReference type="Pfam" id="PF01869">
    <property type="entry name" value="BcrAD_BadFG"/>
    <property type="match status" value="1"/>
</dbReference>
<sequence length="324" mass="33179">MLHIGIDAGGTSTRATVVTTAGECVGYAQGSGGNPISSGKQKASAAVISAAETALKRADSTLADVGKIVLAMAGSSAGESGEWLSDPLLSHGFSGTLSWESDLLATYFSGVFSSFGYAVVSGTGAAVIRVENGRIASTTDGLGWLLGDLGSGFWIGHHVALAVMAEIDGRGPATTLTPRLLDMLKVSSDGPYVQGRPATLPRLITELYGLRPVELAQFAPLAFAESRDDVARGILDEAGTLLARSVVTAHTSPGPLVIGGSVLAQSGRLADAFAAHLAEHDITPEIVRVSDGAVGSAVLALRRLGVEITSDVFHTVTTTVAQQR</sequence>
<organism evidence="2 3">
    <name type="scientific">Paramicrobacterium chengjingii</name>
    <dbReference type="NCBI Taxonomy" id="2769067"/>
    <lineage>
        <taxon>Bacteria</taxon>
        <taxon>Bacillati</taxon>
        <taxon>Actinomycetota</taxon>
        <taxon>Actinomycetes</taxon>
        <taxon>Micrococcales</taxon>
        <taxon>Microbacteriaceae</taxon>
        <taxon>Paramicrobacterium</taxon>
    </lineage>
</organism>
<reference evidence="2 3" key="1">
    <citation type="submission" date="2020-12" db="EMBL/GenBank/DDBJ databases">
        <title>Microbacterium sp. HY060.</title>
        <authorList>
            <person name="Zhou J."/>
        </authorList>
    </citation>
    <scope>NUCLEOTIDE SEQUENCE [LARGE SCALE GENOMIC DNA]</scope>
    <source>
        <strain evidence="2 3">HY60</strain>
    </source>
</reference>
<proteinExistence type="predicted"/>
<evidence type="ECO:0000313" key="2">
    <source>
        <dbReference type="EMBL" id="QPZ39091.1"/>
    </source>
</evidence>